<dbReference type="AlphaFoldDB" id="A0A927ZV86"/>
<dbReference type="Proteomes" id="UP000761380">
    <property type="component" value="Unassembled WGS sequence"/>
</dbReference>
<organism evidence="1 2">
    <name type="scientific">Selenomonas ruminantium</name>
    <dbReference type="NCBI Taxonomy" id="971"/>
    <lineage>
        <taxon>Bacteria</taxon>
        <taxon>Bacillati</taxon>
        <taxon>Bacillota</taxon>
        <taxon>Negativicutes</taxon>
        <taxon>Selenomonadales</taxon>
        <taxon>Selenomonadaceae</taxon>
        <taxon>Selenomonas</taxon>
    </lineage>
</organism>
<evidence type="ECO:0000313" key="1">
    <source>
        <dbReference type="EMBL" id="MBE6093290.1"/>
    </source>
</evidence>
<protein>
    <submittedName>
        <fullName evidence="1">Copper amine oxidase</fullName>
    </submittedName>
</protein>
<sequence>MNMRSLVVLVMAFFIGTAFTGVAAVRLVHAQQQEQAQKPAQTLARLMKPWPVESRDSGGVLLLSDSPEYLAEYGILYSDVIKGDARVFYYHVNVMDRPGKLAVVVENMGSRRTQVVVERSAMPEPDFNYLQLGKNTQISYMRIPQPERKIPLEPGSRNLLHPLMGAELVEPQRLASGMYDISASEPVKVSVVFCPARSNPLDFVQHARVLPKDKVALRGTFKGMNRTVSAKSAYDPQRDGLVYIPLGDDEYDRYKHGVDATDGSKAVNYGNYGVMYRLELPTMGSQPVQVMLTPLGGVYAGAVRVEEDRQLAKVVHNPTGRLFFGDVTPANLELHLGKNVILTSDFELSHMGSYKPNRNFALQYSPPGASNLPVLVILAPDNYSVK</sequence>
<reference evidence="1" key="1">
    <citation type="submission" date="2019-04" db="EMBL/GenBank/DDBJ databases">
        <title>Evolution of Biomass-Degrading Anaerobic Consortia Revealed by Metagenomics.</title>
        <authorList>
            <person name="Peng X."/>
        </authorList>
    </citation>
    <scope>NUCLEOTIDE SEQUENCE</scope>
    <source>
        <strain evidence="1">SIG240</strain>
    </source>
</reference>
<comment type="caution">
    <text evidence="1">The sequence shown here is derived from an EMBL/GenBank/DDBJ whole genome shotgun (WGS) entry which is preliminary data.</text>
</comment>
<proteinExistence type="predicted"/>
<dbReference type="EMBL" id="SVBY01000069">
    <property type="protein sequence ID" value="MBE6093290.1"/>
    <property type="molecule type" value="Genomic_DNA"/>
</dbReference>
<name>A0A927ZV86_SELRU</name>
<evidence type="ECO:0000313" key="2">
    <source>
        <dbReference type="Proteomes" id="UP000761380"/>
    </source>
</evidence>
<accession>A0A927ZV86</accession>
<gene>
    <name evidence="1" type="ORF">E7201_09030</name>
</gene>